<evidence type="ECO:0000256" key="5">
    <source>
        <dbReference type="ARBA" id="ARBA00022729"/>
    </source>
</evidence>
<dbReference type="Pfam" id="PF03349">
    <property type="entry name" value="Toluene_X"/>
    <property type="match status" value="1"/>
</dbReference>
<feature type="signal peptide" evidence="8">
    <location>
        <begin position="1"/>
        <end position="24"/>
    </location>
</feature>
<keyword evidence="3" id="KW-1134">Transmembrane beta strand</keyword>
<evidence type="ECO:0000256" key="4">
    <source>
        <dbReference type="ARBA" id="ARBA00022692"/>
    </source>
</evidence>
<proteinExistence type="inferred from homology"/>
<keyword evidence="7" id="KW-0998">Cell outer membrane</keyword>
<evidence type="ECO:0000256" key="1">
    <source>
        <dbReference type="ARBA" id="ARBA00004571"/>
    </source>
</evidence>
<keyword evidence="5 8" id="KW-0732">Signal</keyword>
<name>A0A246F3B3_PSENT</name>
<dbReference type="SUPFAM" id="SSF56935">
    <property type="entry name" value="Porins"/>
    <property type="match status" value="1"/>
</dbReference>
<evidence type="ECO:0000313" key="10">
    <source>
        <dbReference type="Proteomes" id="UP000198145"/>
    </source>
</evidence>
<dbReference type="PANTHER" id="PTHR35093">
    <property type="entry name" value="OUTER MEMBRANE PROTEIN NMB0088-RELATED"/>
    <property type="match status" value="1"/>
</dbReference>
<dbReference type="GO" id="GO:0015483">
    <property type="term" value="F:long-chain fatty acid transporting porin activity"/>
    <property type="evidence" value="ECO:0007669"/>
    <property type="project" value="TreeGrafter"/>
</dbReference>
<evidence type="ECO:0000256" key="8">
    <source>
        <dbReference type="SAM" id="SignalP"/>
    </source>
</evidence>
<evidence type="ECO:0000256" key="3">
    <source>
        <dbReference type="ARBA" id="ARBA00022452"/>
    </source>
</evidence>
<gene>
    <name evidence="9" type="ORF">CEG18_28775</name>
</gene>
<keyword evidence="4" id="KW-0812">Transmembrane</keyword>
<dbReference type="GO" id="GO:0009279">
    <property type="term" value="C:cell outer membrane"/>
    <property type="evidence" value="ECO:0007669"/>
    <property type="project" value="UniProtKB-SubCell"/>
</dbReference>
<evidence type="ECO:0000313" key="9">
    <source>
        <dbReference type="EMBL" id="OWP47448.1"/>
    </source>
</evidence>
<dbReference type="AlphaFoldDB" id="A0A246F3B3"/>
<dbReference type="InterPro" id="IPR005017">
    <property type="entry name" value="OMPP1/FadL/TodX"/>
</dbReference>
<evidence type="ECO:0000256" key="2">
    <source>
        <dbReference type="ARBA" id="ARBA00008163"/>
    </source>
</evidence>
<keyword evidence="6" id="KW-0472">Membrane</keyword>
<protein>
    <submittedName>
        <fullName evidence="9">Aromatic hydrocarbon degradation protein</fullName>
    </submittedName>
</protein>
<comment type="similarity">
    <text evidence="2">Belongs to the OmpP1/FadL family.</text>
</comment>
<dbReference type="EMBL" id="NJBA01000018">
    <property type="protein sequence ID" value="OWP47448.1"/>
    <property type="molecule type" value="Genomic_DNA"/>
</dbReference>
<feature type="chain" id="PRO_5012196525" evidence="8">
    <location>
        <begin position="25"/>
        <end position="433"/>
    </location>
</feature>
<dbReference type="Gene3D" id="2.40.160.60">
    <property type="entry name" value="Outer membrane protein transport protein (OMPP1/FadL/TodX)"/>
    <property type="match status" value="1"/>
</dbReference>
<comment type="caution">
    <text evidence="9">The sequence shown here is derived from an EMBL/GenBank/DDBJ whole genome shotgun (WGS) entry which is preliminary data.</text>
</comment>
<evidence type="ECO:0000256" key="7">
    <source>
        <dbReference type="ARBA" id="ARBA00023237"/>
    </source>
</evidence>
<evidence type="ECO:0000256" key="6">
    <source>
        <dbReference type="ARBA" id="ARBA00023136"/>
    </source>
</evidence>
<accession>A0A246F3B3</accession>
<dbReference type="PANTHER" id="PTHR35093:SF8">
    <property type="entry name" value="OUTER MEMBRANE PROTEIN NMB0088-RELATED"/>
    <property type="match status" value="1"/>
</dbReference>
<organism evidence="9 10">
    <name type="scientific">Pseudomonas nitroreducens</name>
    <dbReference type="NCBI Taxonomy" id="46680"/>
    <lineage>
        <taxon>Bacteria</taxon>
        <taxon>Pseudomonadati</taxon>
        <taxon>Pseudomonadota</taxon>
        <taxon>Gammaproteobacteria</taxon>
        <taxon>Pseudomonadales</taxon>
        <taxon>Pseudomonadaceae</taxon>
        <taxon>Pseudomonas</taxon>
    </lineage>
</organism>
<reference evidence="9 10" key="1">
    <citation type="submission" date="2017-06" db="EMBL/GenBank/DDBJ databases">
        <title>Draft genome of Pseudomonas nitroreducens DF05.</title>
        <authorList>
            <person name="Iyer R."/>
        </authorList>
    </citation>
    <scope>NUCLEOTIDE SEQUENCE [LARGE SCALE GENOMIC DNA]</scope>
    <source>
        <strain evidence="9 10">DF05</strain>
    </source>
</reference>
<comment type="subcellular location">
    <subcellularLocation>
        <location evidence="1">Cell outer membrane</location>
        <topology evidence="1">Multi-pass membrane protein</topology>
    </subcellularLocation>
</comment>
<dbReference type="Proteomes" id="UP000198145">
    <property type="component" value="Unassembled WGS sequence"/>
</dbReference>
<sequence length="433" mass="47155">MHNKSASRYCPLATALTLSALAMAGVDARAADLLIYEAGQEGNGLANAGAAALARDPSVLMSNPAGITELKGTQVNLNGQVIFGHYQFSRDADNQFSGNEGGNALEYLPGASFFISHQIDERSAIGFGTYGNFGLAVDYDDDWAGRYFTQESTLIGVSFQPTLAHKFTDDLSIGIGPRIVYGYYRTEVAVNNSVLGLVDRPDGQLRYKDTDVAAGFNIGLLYHLTAQTRLGLAYTSKVKFEFEDRPELKNISNPLLNAALRRTSVDQLELDMNIPQTVLFSVAHELDAQWTLLGSLGWQDWSDFGKIGVEVDTDNAGTSTTADRQYKDSWHASVGAQYQYTPRLRWSMGVGYDSAMVDDSDRTVDNPAGAIWRLATGVNYDLGDGMDVHAAYTLMWLGDLDVEQTKSRSGNTLSGTYKDAALHVLGAGVTWRF</sequence>